<dbReference type="EMBL" id="UYWY01004510">
    <property type="protein sequence ID" value="VDM29204.1"/>
    <property type="molecule type" value="Genomic_DNA"/>
</dbReference>
<dbReference type="AlphaFoldDB" id="A0A3P7FJM9"/>
<dbReference type="PROSITE" id="PS00678">
    <property type="entry name" value="WD_REPEATS_1"/>
    <property type="match status" value="1"/>
</dbReference>
<gene>
    <name evidence="1" type="ORF">TCNE_LOCUS3487</name>
</gene>
<reference evidence="1" key="1">
    <citation type="submission" date="2018-11" db="EMBL/GenBank/DDBJ databases">
        <authorList>
            <consortium name="Pathogen Informatics"/>
        </authorList>
    </citation>
    <scope>NUCLEOTIDE SEQUENCE [LARGE SCALE GENOMIC DNA]</scope>
</reference>
<sequence length="65" mass="7315">MQVGINCGDGLRWVKISIRHLTPLAVSSELRQGVVCMHLQEALGRLVTVGFDRVIMIWDVKQLVQ</sequence>
<evidence type="ECO:0008006" key="2">
    <source>
        <dbReference type="Google" id="ProtNLM"/>
    </source>
</evidence>
<organism evidence="1">
    <name type="scientific">Toxocara canis</name>
    <name type="common">Canine roundworm</name>
    <dbReference type="NCBI Taxonomy" id="6265"/>
    <lineage>
        <taxon>Eukaryota</taxon>
        <taxon>Metazoa</taxon>
        <taxon>Ecdysozoa</taxon>
        <taxon>Nematoda</taxon>
        <taxon>Chromadorea</taxon>
        <taxon>Rhabditida</taxon>
        <taxon>Spirurina</taxon>
        <taxon>Ascaridomorpha</taxon>
        <taxon>Ascaridoidea</taxon>
        <taxon>Toxocaridae</taxon>
        <taxon>Toxocara</taxon>
    </lineage>
</organism>
<protein>
    <recommendedName>
        <fullName evidence="2">WD_REPEATS_REGION domain-containing protein</fullName>
    </recommendedName>
</protein>
<dbReference type="InterPro" id="IPR019775">
    <property type="entry name" value="WD40_repeat_CS"/>
</dbReference>
<name>A0A3P7FJM9_TOXCA</name>
<evidence type="ECO:0000313" key="1">
    <source>
        <dbReference type="EMBL" id="VDM29204.1"/>
    </source>
</evidence>
<accession>A0A3P7FJM9</accession>
<proteinExistence type="predicted"/>